<comment type="caution">
    <text evidence="1">The sequence shown here is derived from an EMBL/GenBank/DDBJ whole genome shotgun (WGS) entry which is preliminary data.</text>
</comment>
<organism evidence="1 2">
    <name type="scientific">Antrodiella citrinella</name>
    <dbReference type="NCBI Taxonomy" id="2447956"/>
    <lineage>
        <taxon>Eukaryota</taxon>
        <taxon>Fungi</taxon>
        <taxon>Dikarya</taxon>
        <taxon>Basidiomycota</taxon>
        <taxon>Agaricomycotina</taxon>
        <taxon>Agaricomycetes</taxon>
        <taxon>Polyporales</taxon>
        <taxon>Steccherinaceae</taxon>
        <taxon>Antrodiella</taxon>
    </lineage>
</organism>
<gene>
    <name evidence="1" type="ORF">EUX98_g4504</name>
</gene>
<dbReference type="EMBL" id="SGPM01000112">
    <property type="protein sequence ID" value="THH29695.1"/>
    <property type="molecule type" value="Genomic_DNA"/>
</dbReference>
<reference evidence="1 2" key="1">
    <citation type="submission" date="2019-02" db="EMBL/GenBank/DDBJ databases">
        <title>Genome sequencing of the rare red list fungi Antrodiella citrinella (Flaviporus citrinellus).</title>
        <authorList>
            <person name="Buettner E."/>
            <person name="Kellner H."/>
        </authorList>
    </citation>
    <scope>NUCLEOTIDE SEQUENCE [LARGE SCALE GENOMIC DNA]</scope>
    <source>
        <strain evidence="1 2">DSM 108506</strain>
    </source>
</reference>
<accession>A0A4S4MUS2</accession>
<proteinExistence type="predicted"/>
<dbReference type="OrthoDB" id="2921803at2759"/>
<sequence length="225" mass="25524">MHFPRVPQELVDAVIDHLHDDKPTLKVCNLVDSSRLISARHHLFYDIVVTQRPFVTITPFLDTHPLIATRVHNLHLGPQLNHILSFSTLVAILRYIPNLRSLNLDRVHLGCSATDPTKLVSDSELFHLESLSVANINTSLIDTYPYSFNLLLTLFSLFSKVNHLHLSAVVFTRTDLSATLLETYRKLPVESLHTSLLLPKHEVIFYSMLDVSHPTPRPCTRRASA</sequence>
<keyword evidence="2" id="KW-1185">Reference proteome</keyword>
<evidence type="ECO:0000313" key="2">
    <source>
        <dbReference type="Proteomes" id="UP000308730"/>
    </source>
</evidence>
<evidence type="ECO:0000313" key="1">
    <source>
        <dbReference type="EMBL" id="THH29695.1"/>
    </source>
</evidence>
<protein>
    <recommendedName>
        <fullName evidence="3">F-box domain-containing protein</fullName>
    </recommendedName>
</protein>
<dbReference type="Proteomes" id="UP000308730">
    <property type="component" value="Unassembled WGS sequence"/>
</dbReference>
<evidence type="ECO:0008006" key="3">
    <source>
        <dbReference type="Google" id="ProtNLM"/>
    </source>
</evidence>
<name>A0A4S4MUS2_9APHY</name>
<dbReference type="AlphaFoldDB" id="A0A4S4MUS2"/>